<name>A0A249MPC5_SPHXE</name>
<dbReference type="EMBL" id="CP022745">
    <property type="protein sequence ID" value="ASY43213.1"/>
    <property type="molecule type" value="Genomic_DNA"/>
</dbReference>
<dbReference type="SUPFAM" id="SSF55729">
    <property type="entry name" value="Acyl-CoA N-acyltransferases (Nat)"/>
    <property type="match status" value="1"/>
</dbReference>
<dbReference type="InterPro" id="IPR013653">
    <property type="entry name" value="GCN5-like_dom"/>
</dbReference>
<dbReference type="Pfam" id="PF08445">
    <property type="entry name" value="FR47"/>
    <property type="match status" value="1"/>
</dbReference>
<protein>
    <submittedName>
        <fullName evidence="2">GNAT family N-acetyltransferase</fullName>
    </submittedName>
</protein>
<dbReference type="RefSeq" id="WP_017184366.1">
    <property type="nucleotide sequence ID" value="NZ_CP022745.1"/>
</dbReference>
<proteinExistence type="predicted"/>
<evidence type="ECO:0000313" key="3">
    <source>
        <dbReference type="Proteomes" id="UP000217141"/>
    </source>
</evidence>
<evidence type="ECO:0000313" key="2">
    <source>
        <dbReference type="EMBL" id="ASY43213.1"/>
    </source>
</evidence>
<dbReference type="CDD" id="cd04301">
    <property type="entry name" value="NAT_SF"/>
    <property type="match status" value="1"/>
</dbReference>
<dbReference type="AlphaFoldDB" id="A0A249MPC5"/>
<dbReference type="Proteomes" id="UP000217141">
    <property type="component" value="Chromosome I"/>
</dbReference>
<accession>A0A249MPC5</accession>
<feature type="domain" description="N-acetyltransferase" evidence="1">
    <location>
        <begin position="98"/>
        <end position="224"/>
    </location>
</feature>
<keyword evidence="2" id="KW-0808">Transferase</keyword>
<dbReference type="PROSITE" id="PS51186">
    <property type="entry name" value="GNAT"/>
    <property type="match status" value="1"/>
</dbReference>
<dbReference type="InterPro" id="IPR000182">
    <property type="entry name" value="GNAT_dom"/>
</dbReference>
<gene>
    <name evidence="2" type="ORF">CJD35_01160</name>
</gene>
<evidence type="ECO:0000259" key="1">
    <source>
        <dbReference type="PROSITE" id="PS51186"/>
    </source>
</evidence>
<dbReference type="Gene3D" id="3.40.630.30">
    <property type="match status" value="1"/>
</dbReference>
<reference evidence="2 3" key="1">
    <citation type="submission" date="2017-08" db="EMBL/GenBank/DDBJ databases">
        <title>Whole Genome Sequence of Sphingobium hydrophobicum C1: Insights into Adaption to the Electronic-waste Contaminated Sediment.</title>
        <authorList>
            <person name="Song D."/>
            <person name="Chen X."/>
            <person name="Xu M."/>
        </authorList>
    </citation>
    <scope>NUCLEOTIDE SEQUENCE [LARGE SCALE GENOMIC DNA]</scope>
    <source>
        <strain evidence="2 3">C1</strain>
    </source>
</reference>
<dbReference type="GO" id="GO:0016747">
    <property type="term" value="F:acyltransferase activity, transferring groups other than amino-acyl groups"/>
    <property type="evidence" value="ECO:0007669"/>
    <property type="project" value="InterPro"/>
</dbReference>
<organism evidence="2 3">
    <name type="scientific">Sphingobium xenophagum</name>
    <dbReference type="NCBI Taxonomy" id="121428"/>
    <lineage>
        <taxon>Bacteria</taxon>
        <taxon>Pseudomonadati</taxon>
        <taxon>Pseudomonadota</taxon>
        <taxon>Alphaproteobacteria</taxon>
        <taxon>Sphingomonadales</taxon>
        <taxon>Sphingomonadaceae</taxon>
        <taxon>Sphingobium</taxon>
    </lineage>
</organism>
<sequence length="224" mass="24115">MHLLDRPVWHALRSGWAALAQGDGDALRIDPAYGPFAASADDDADRLTALAALATGESEMWLVGQDVAVAPPGMTIARTATLAQMVAKEVIPAPAPPFEWKVLDEGDAADMRALSLLTRPGPFGPLTHRLGRFVGVRDHGQLVAMAGERMRLPGFTEVSGVCTHPDFRGRGLAGALMRIVMQAMLDRGETPFLHAYAAHDRTIALYETLGFAVRARLPMTVLVR</sequence>
<dbReference type="KEGG" id="shyd:CJD35_01160"/>
<dbReference type="InterPro" id="IPR016181">
    <property type="entry name" value="Acyl_CoA_acyltransferase"/>
</dbReference>